<dbReference type="AlphaFoldDB" id="A0A024QC42"/>
<evidence type="ECO:0000313" key="8">
    <source>
        <dbReference type="EMBL" id="CDQ40103.1"/>
    </source>
</evidence>
<proteinExistence type="predicted"/>
<accession>A0A024QC42</accession>
<dbReference type="EMBL" id="CCDP010000001">
    <property type="protein sequence ID" value="CDQ40103.1"/>
    <property type="molecule type" value="Genomic_DNA"/>
</dbReference>
<evidence type="ECO:0000313" key="9">
    <source>
        <dbReference type="Proteomes" id="UP000028875"/>
    </source>
</evidence>
<evidence type="ECO:0000256" key="1">
    <source>
        <dbReference type="ARBA" id="ARBA00004236"/>
    </source>
</evidence>
<reference evidence="9" key="2">
    <citation type="submission" date="2014-05" db="EMBL/GenBank/DDBJ databases">
        <title>Draft genome sequence of Virgibacillus massiliensis Vm-5.</title>
        <authorList>
            <person name="Khelaifia S."/>
            <person name="Croce O."/>
            <person name="Lagier J.C."/>
            <person name="Raoult D."/>
        </authorList>
    </citation>
    <scope>NUCLEOTIDE SEQUENCE [LARGE SCALE GENOMIC DNA]</scope>
    <source>
        <strain evidence="9">Vm-5</strain>
    </source>
</reference>
<dbReference type="InterPro" id="IPR022781">
    <property type="entry name" value="Flagellar_biosynth_FliO"/>
</dbReference>
<dbReference type="STRING" id="1462526.BN990_02421"/>
<keyword evidence="8" id="KW-0969">Cilium</keyword>
<keyword evidence="3 6" id="KW-0812">Transmembrane</keyword>
<evidence type="ECO:0000256" key="6">
    <source>
        <dbReference type="SAM" id="Phobius"/>
    </source>
</evidence>
<evidence type="ECO:0000256" key="5">
    <source>
        <dbReference type="ARBA" id="ARBA00023136"/>
    </source>
</evidence>
<feature type="chain" id="PRO_5039374549" evidence="7">
    <location>
        <begin position="26"/>
        <end position="215"/>
    </location>
</feature>
<keyword evidence="8" id="KW-0966">Cell projection</keyword>
<keyword evidence="8" id="KW-0282">Flagellum</keyword>
<dbReference type="Proteomes" id="UP000028875">
    <property type="component" value="Unassembled WGS sequence"/>
</dbReference>
<feature type="transmembrane region" description="Helical" evidence="6">
    <location>
        <begin position="65"/>
        <end position="87"/>
    </location>
</feature>
<reference evidence="8 9" key="1">
    <citation type="submission" date="2014-03" db="EMBL/GenBank/DDBJ databases">
        <authorList>
            <person name="Urmite Genomes U."/>
        </authorList>
    </citation>
    <scope>NUCLEOTIDE SEQUENCE [LARGE SCALE GENOMIC DNA]</scope>
    <source>
        <strain evidence="8 9">Vm-5</strain>
    </source>
</reference>
<sequence precursor="true">MRKYICFCSIILCFFILILTPREIAAETTSVNDCIEQQKDCEQTEEAPTSNSENESEVKTQTDPLWLSMVKLVFALLLVLGLIYLLLRFIKKRNVLFSQVKTLENLGGISLGQNKSIQIIRVGNNYYLIGVGENVELLREITDQSFIDELTRRNSSNSDDGFFSLFHKIGVNGRPHSSKGKESFDGLFAKELDKLKQNRTDLIKQFNKQKEDKHE</sequence>
<comment type="caution">
    <text evidence="8">The sequence shown here is derived from an EMBL/GenBank/DDBJ whole genome shotgun (WGS) entry which is preliminary data.</text>
</comment>
<feature type="signal peptide" evidence="7">
    <location>
        <begin position="1"/>
        <end position="25"/>
    </location>
</feature>
<dbReference type="RefSeq" id="WP_021291565.1">
    <property type="nucleotide sequence ID" value="NZ_BNER01000004.1"/>
</dbReference>
<comment type="subcellular location">
    <subcellularLocation>
        <location evidence="1">Cell membrane</location>
    </subcellularLocation>
</comment>
<keyword evidence="9" id="KW-1185">Reference proteome</keyword>
<gene>
    <name evidence="8" type="ORF">BN990_02421</name>
</gene>
<keyword evidence="4 6" id="KW-1133">Transmembrane helix</keyword>
<dbReference type="eggNOG" id="COG3190">
    <property type="taxonomic scope" value="Bacteria"/>
</dbReference>
<evidence type="ECO:0000256" key="2">
    <source>
        <dbReference type="ARBA" id="ARBA00022475"/>
    </source>
</evidence>
<keyword evidence="5 6" id="KW-0472">Membrane</keyword>
<dbReference type="GO" id="GO:0016020">
    <property type="term" value="C:membrane"/>
    <property type="evidence" value="ECO:0007669"/>
    <property type="project" value="InterPro"/>
</dbReference>
<dbReference type="Pfam" id="PF04347">
    <property type="entry name" value="FliO"/>
    <property type="match status" value="1"/>
</dbReference>
<evidence type="ECO:0000256" key="3">
    <source>
        <dbReference type="ARBA" id="ARBA00022692"/>
    </source>
</evidence>
<evidence type="ECO:0000256" key="7">
    <source>
        <dbReference type="SAM" id="SignalP"/>
    </source>
</evidence>
<name>A0A024QC42_9BACI</name>
<keyword evidence="7" id="KW-0732">Signal</keyword>
<dbReference type="GO" id="GO:0044781">
    <property type="term" value="P:bacterial-type flagellum organization"/>
    <property type="evidence" value="ECO:0007669"/>
    <property type="project" value="InterPro"/>
</dbReference>
<organism evidence="8 9">
    <name type="scientific">Virgibacillus massiliensis</name>
    <dbReference type="NCBI Taxonomy" id="1462526"/>
    <lineage>
        <taxon>Bacteria</taxon>
        <taxon>Bacillati</taxon>
        <taxon>Bacillota</taxon>
        <taxon>Bacilli</taxon>
        <taxon>Bacillales</taxon>
        <taxon>Bacillaceae</taxon>
        <taxon>Virgibacillus</taxon>
    </lineage>
</organism>
<keyword evidence="2" id="KW-1003">Cell membrane</keyword>
<dbReference type="OrthoDB" id="2376965at2"/>
<protein>
    <submittedName>
        <fullName evidence="8">Flagella biosynthesis protein FliZ</fullName>
    </submittedName>
</protein>
<evidence type="ECO:0000256" key="4">
    <source>
        <dbReference type="ARBA" id="ARBA00022989"/>
    </source>
</evidence>